<reference evidence="8 9" key="1">
    <citation type="journal article" date="2017" name="Nat. Commun.">
        <title>In situ click chemistry generation of cyclooxygenase-2 inhibitors.</title>
        <authorList>
            <person name="Bhardwaj A."/>
            <person name="Kaur J."/>
            <person name="Wuest M."/>
            <person name="Wuest F."/>
        </authorList>
    </citation>
    <scope>NUCLEOTIDE SEQUENCE [LARGE SCALE GENOMIC DNA]</scope>
    <source>
        <strain evidence="8">S2_012_000_R3_94</strain>
    </source>
</reference>
<dbReference type="SUPFAM" id="SSF52418">
    <property type="entry name" value="Nucleoside phosphorylase/phosphoribosyltransferase catalytic domain"/>
    <property type="match status" value="1"/>
</dbReference>
<dbReference type="InterPro" id="IPR035902">
    <property type="entry name" value="Nuc_phospho_transferase"/>
</dbReference>
<evidence type="ECO:0000313" key="8">
    <source>
        <dbReference type="EMBL" id="TKW67726.1"/>
    </source>
</evidence>
<dbReference type="EC" id="2.4.2.4" evidence="3"/>
<dbReference type="InterPro" id="IPR017459">
    <property type="entry name" value="Glycosyl_Trfase_fam3_N_dom"/>
</dbReference>
<gene>
    <name evidence="8" type="ORF">DI616_05275</name>
</gene>
<dbReference type="PANTHER" id="PTHR10515">
    <property type="entry name" value="THYMIDINE PHOSPHORYLASE"/>
    <property type="match status" value="1"/>
</dbReference>
<dbReference type="EMBL" id="VAFL01000003">
    <property type="protein sequence ID" value="TKW67726.1"/>
    <property type="molecule type" value="Genomic_DNA"/>
</dbReference>
<dbReference type="NCBIfam" id="NF004490">
    <property type="entry name" value="PRK05820.1"/>
    <property type="match status" value="1"/>
</dbReference>
<comment type="similarity">
    <text evidence="1">Belongs to the thymidine/pyrimidine-nucleoside phosphorylase family.</text>
</comment>
<dbReference type="Pfam" id="PF07831">
    <property type="entry name" value="PYNP_C"/>
    <property type="match status" value="1"/>
</dbReference>
<dbReference type="InterPro" id="IPR017872">
    <property type="entry name" value="Pyrmidine_PPase_CS"/>
</dbReference>
<dbReference type="Gene3D" id="3.90.1170.30">
    <property type="entry name" value="Pyrimidine nucleoside phosphorylase-like, C-terminal domain"/>
    <property type="match status" value="1"/>
</dbReference>
<dbReference type="PROSITE" id="PS00647">
    <property type="entry name" value="THYMID_PHOSPHORYLASE"/>
    <property type="match status" value="1"/>
</dbReference>
<feature type="domain" description="Pyrimidine nucleoside phosphorylase C-terminal" evidence="7">
    <location>
        <begin position="346"/>
        <end position="418"/>
    </location>
</feature>
<name>A0A533I8C8_PARDE</name>
<dbReference type="GO" id="GO:0006206">
    <property type="term" value="P:pyrimidine nucleobase metabolic process"/>
    <property type="evidence" value="ECO:0007669"/>
    <property type="project" value="InterPro"/>
</dbReference>
<dbReference type="InterPro" id="IPR000053">
    <property type="entry name" value="Thymidine/pyrmidine_PPase"/>
</dbReference>
<evidence type="ECO:0000256" key="5">
    <source>
        <dbReference type="ARBA" id="ARBA00022679"/>
    </source>
</evidence>
<dbReference type="GO" id="GO:0006213">
    <property type="term" value="P:pyrimidine nucleoside metabolic process"/>
    <property type="evidence" value="ECO:0007669"/>
    <property type="project" value="InterPro"/>
</dbReference>
<dbReference type="Gene3D" id="3.40.1030.10">
    <property type="entry name" value="Nucleoside phosphorylase/phosphoribosyltransferase catalytic domain"/>
    <property type="match status" value="1"/>
</dbReference>
<dbReference type="Gene3D" id="1.20.970.10">
    <property type="entry name" value="Transferase, Pyrimidine Nucleoside Phosphorylase, Chain C"/>
    <property type="match status" value="1"/>
</dbReference>
<comment type="catalytic activity">
    <reaction evidence="6">
        <text>thymidine + phosphate = 2-deoxy-alpha-D-ribose 1-phosphate + thymine</text>
        <dbReference type="Rhea" id="RHEA:16037"/>
        <dbReference type="ChEBI" id="CHEBI:17748"/>
        <dbReference type="ChEBI" id="CHEBI:17821"/>
        <dbReference type="ChEBI" id="CHEBI:43474"/>
        <dbReference type="ChEBI" id="CHEBI:57259"/>
        <dbReference type="EC" id="2.4.2.4"/>
    </reaction>
</comment>
<evidence type="ECO:0000313" key="9">
    <source>
        <dbReference type="Proteomes" id="UP000315344"/>
    </source>
</evidence>
<dbReference type="InterPro" id="IPR036566">
    <property type="entry name" value="PYNP-like_C_sf"/>
</dbReference>
<dbReference type="InterPro" id="IPR013102">
    <property type="entry name" value="PYNP_C"/>
</dbReference>
<dbReference type="FunFam" id="3.40.1030.10:FF:000003">
    <property type="entry name" value="Pyrimidine-nucleoside phosphorylase"/>
    <property type="match status" value="1"/>
</dbReference>
<proteinExistence type="inferred from homology"/>
<protein>
    <recommendedName>
        <fullName evidence="3">thymidine phosphorylase</fullName>
        <ecNumber evidence="3">2.4.2.4</ecNumber>
    </recommendedName>
</protein>
<dbReference type="Pfam" id="PF02885">
    <property type="entry name" value="Glycos_trans_3N"/>
    <property type="match status" value="1"/>
</dbReference>
<dbReference type="Pfam" id="PF00591">
    <property type="entry name" value="Glycos_transf_3"/>
    <property type="match status" value="1"/>
</dbReference>
<accession>A0A533I8C8</accession>
<organism evidence="8 9">
    <name type="scientific">Paracoccus denitrificans</name>
    <dbReference type="NCBI Taxonomy" id="266"/>
    <lineage>
        <taxon>Bacteria</taxon>
        <taxon>Pseudomonadati</taxon>
        <taxon>Pseudomonadota</taxon>
        <taxon>Alphaproteobacteria</taxon>
        <taxon>Rhodobacterales</taxon>
        <taxon>Paracoccaceae</taxon>
        <taxon>Paracoccus</taxon>
    </lineage>
</organism>
<dbReference type="InterPro" id="IPR036320">
    <property type="entry name" value="Glycosyl_Trfase_fam3_N_dom_sf"/>
</dbReference>
<dbReference type="GO" id="GO:0009032">
    <property type="term" value="F:thymidine phosphorylase activity"/>
    <property type="evidence" value="ECO:0007669"/>
    <property type="project" value="UniProtKB-EC"/>
</dbReference>
<dbReference type="PIRSF" id="PIRSF000478">
    <property type="entry name" value="TP_PyNP"/>
    <property type="match status" value="1"/>
</dbReference>
<evidence type="ECO:0000256" key="3">
    <source>
        <dbReference type="ARBA" id="ARBA00011892"/>
    </source>
</evidence>
<dbReference type="GO" id="GO:0004645">
    <property type="term" value="F:1,4-alpha-oligoglucan phosphorylase activity"/>
    <property type="evidence" value="ECO:0007669"/>
    <property type="project" value="InterPro"/>
</dbReference>
<comment type="caution">
    <text evidence="8">The sequence shown here is derived from an EMBL/GenBank/DDBJ whole genome shotgun (WGS) entry which is preliminary data.</text>
</comment>
<evidence type="ECO:0000256" key="6">
    <source>
        <dbReference type="ARBA" id="ARBA00048550"/>
    </source>
</evidence>
<dbReference type="AlphaFoldDB" id="A0A533I8C8"/>
<dbReference type="InterPro" id="IPR018090">
    <property type="entry name" value="Pyrmidine_PPas_bac/euk"/>
</dbReference>
<dbReference type="GO" id="GO:0005829">
    <property type="term" value="C:cytosol"/>
    <property type="evidence" value="ECO:0007669"/>
    <property type="project" value="TreeGrafter"/>
</dbReference>
<evidence type="ECO:0000256" key="2">
    <source>
        <dbReference type="ARBA" id="ARBA00011738"/>
    </source>
</evidence>
<dbReference type="NCBIfam" id="TIGR02644">
    <property type="entry name" value="Y_phosphoryl"/>
    <property type="match status" value="1"/>
</dbReference>
<dbReference type="SUPFAM" id="SSF47648">
    <property type="entry name" value="Nucleoside phosphorylase/phosphoribosyltransferase N-terminal domain"/>
    <property type="match status" value="1"/>
</dbReference>
<evidence type="ECO:0000256" key="1">
    <source>
        <dbReference type="ARBA" id="ARBA00006915"/>
    </source>
</evidence>
<sequence length="448" mass="45716">MTTADRPADLRPVIARLRDGDGLDEAGAFAIARALADGGLSDAQAGAFAMAVVLRGLSTEERSALTRAMRDSGDSMTWDLPGPVVDKHSTGGVGDVVSLVLAPVLAACGSFVPMISGRGLGHTGGTLDKLESIPGFTCDLSEAAFRKVVADVGCAIVSASADLAPADRRLYAIRDEAAAVESVDLITASILSKKLAAGPDALVLDVKAGSGAFMGSPEQAEALAVSLVETAVAAGCRTSALITDMDQPLARSAGNALEVIEAIACLRGETSALRDLSLALSAEALRLTGEQDGFALASDALSSGRAAEVFAAMVAAQGGPADFLDRPEAYVQSAPVIRAVPAPYGFVDRIDTMALGQIVIDLGGGRVRAGQAIDHSVGLSALCRRGDATQGQLALVHAATETQAEAAILAVQRAYHLSDTAPAPAPLVRARATVDNDDAPSARQQQQD</sequence>
<comment type="subunit">
    <text evidence="2">Homodimer.</text>
</comment>
<keyword evidence="5 8" id="KW-0808">Transferase</keyword>
<dbReference type="Proteomes" id="UP000315344">
    <property type="component" value="Unassembled WGS sequence"/>
</dbReference>
<dbReference type="SUPFAM" id="SSF54680">
    <property type="entry name" value="Pyrimidine nucleoside phosphorylase C-terminal domain"/>
    <property type="match status" value="1"/>
</dbReference>
<evidence type="ECO:0000259" key="7">
    <source>
        <dbReference type="SMART" id="SM00941"/>
    </source>
</evidence>
<dbReference type="PANTHER" id="PTHR10515:SF0">
    <property type="entry name" value="THYMIDINE PHOSPHORYLASE"/>
    <property type="match status" value="1"/>
</dbReference>
<dbReference type="SMART" id="SM00941">
    <property type="entry name" value="PYNP_C"/>
    <property type="match status" value="1"/>
</dbReference>
<keyword evidence="4 8" id="KW-0328">Glycosyltransferase</keyword>
<evidence type="ECO:0000256" key="4">
    <source>
        <dbReference type="ARBA" id="ARBA00022676"/>
    </source>
</evidence>
<dbReference type="InterPro" id="IPR000312">
    <property type="entry name" value="Glycosyl_Trfase_fam3"/>
</dbReference>